<comment type="caution">
    <text evidence="1">The sequence shown here is derived from an EMBL/GenBank/DDBJ whole genome shotgun (WGS) entry which is preliminary data.</text>
</comment>
<gene>
    <name evidence="1" type="ORF">PoB_002306500</name>
</gene>
<accession>A0AAV3ZLM5</accession>
<protein>
    <submittedName>
        <fullName evidence="1">Uncharacterized protein</fullName>
    </submittedName>
</protein>
<proteinExistence type="predicted"/>
<keyword evidence="2" id="KW-1185">Reference proteome</keyword>
<dbReference type="EMBL" id="BLXT01002683">
    <property type="protein sequence ID" value="GFN96559.1"/>
    <property type="molecule type" value="Genomic_DNA"/>
</dbReference>
<dbReference type="AlphaFoldDB" id="A0AAV3ZLM5"/>
<name>A0AAV3ZLM5_9GAST</name>
<dbReference type="Proteomes" id="UP000735302">
    <property type="component" value="Unassembled WGS sequence"/>
</dbReference>
<reference evidence="1 2" key="1">
    <citation type="journal article" date="2021" name="Elife">
        <title>Chloroplast acquisition without the gene transfer in kleptoplastic sea slugs, Plakobranchus ocellatus.</title>
        <authorList>
            <person name="Maeda T."/>
            <person name="Takahashi S."/>
            <person name="Yoshida T."/>
            <person name="Shimamura S."/>
            <person name="Takaki Y."/>
            <person name="Nagai Y."/>
            <person name="Toyoda A."/>
            <person name="Suzuki Y."/>
            <person name="Arimoto A."/>
            <person name="Ishii H."/>
            <person name="Satoh N."/>
            <person name="Nishiyama T."/>
            <person name="Hasebe M."/>
            <person name="Maruyama T."/>
            <person name="Minagawa J."/>
            <person name="Obokata J."/>
            <person name="Shigenobu S."/>
        </authorList>
    </citation>
    <scope>NUCLEOTIDE SEQUENCE [LARGE SCALE GENOMIC DNA]</scope>
</reference>
<organism evidence="1 2">
    <name type="scientific">Plakobranchus ocellatus</name>
    <dbReference type="NCBI Taxonomy" id="259542"/>
    <lineage>
        <taxon>Eukaryota</taxon>
        <taxon>Metazoa</taxon>
        <taxon>Spiralia</taxon>
        <taxon>Lophotrochozoa</taxon>
        <taxon>Mollusca</taxon>
        <taxon>Gastropoda</taxon>
        <taxon>Heterobranchia</taxon>
        <taxon>Euthyneura</taxon>
        <taxon>Panpulmonata</taxon>
        <taxon>Sacoglossa</taxon>
        <taxon>Placobranchoidea</taxon>
        <taxon>Plakobranchidae</taxon>
        <taxon>Plakobranchus</taxon>
    </lineage>
</organism>
<evidence type="ECO:0000313" key="2">
    <source>
        <dbReference type="Proteomes" id="UP000735302"/>
    </source>
</evidence>
<evidence type="ECO:0000313" key="1">
    <source>
        <dbReference type="EMBL" id="GFN96559.1"/>
    </source>
</evidence>
<sequence>MTNIIFKQTANSLNPSSFKILYLNNCFLVHFRDEKDVLQNRVYPAQSVTQIIFANSNAVKIIETNFNITQIIVSDSNATEIIAKNSNFNSEIVHKREIQTKYILVFSVLGNKSRVNCNRIGPLSLSSYHLRLPMMQVHHKRRDIGASGCASQYQSPAFKIRFLASANYHRFPNSFYMAIFHLVTETDMSKRKYKNFLRKGEERVSKRHGFFFRKIRAHSTSPLFRIAPGC</sequence>